<dbReference type="PRINTS" id="PR00449">
    <property type="entry name" value="RASTRNSFRMNG"/>
</dbReference>
<dbReference type="InterPro" id="IPR001806">
    <property type="entry name" value="Small_GTPase"/>
</dbReference>
<comment type="similarity">
    <text evidence="1">Belongs to the small GTPase superfamily. Rab family.</text>
</comment>
<protein>
    <submittedName>
        <fullName evidence="3">Ras-related protein Rab-4B</fullName>
    </submittedName>
</protein>
<organism evidence="2 3">
    <name type="scientific">Ascaris lumbricoides</name>
    <name type="common">Giant roundworm</name>
    <dbReference type="NCBI Taxonomy" id="6252"/>
    <lineage>
        <taxon>Eukaryota</taxon>
        <taxon>Metazoa</taxon>
        <taxon>Ecdysozoa</taxon>
        <taxon>Nematoda</taxon>
        <taxon>Chromadorea</taxon>
        <taxon>Rhabditida</taxon>
        <taxon>Spirurina</taxon>
        <taxon>Ascaridomorpha</taxon>
        <taxon>Ascaridoidea</taxon>
        <taxon>Ascarididae</taxon>
        <taxon>Ascaris</taxon>
    </lineage>
</organism>
<dbReference type="GO" id="GO:0005525">
    <property type="term" value="F:GTP binding"/>
    <property type="evidence" value="ECO:0007669"/>
    <property type="project" value="InterPro"/>
</dbReference>
<dbReference type="InterPro" id="IPR050209">
    <property type="entry name" value="Rab_GTPases_membrane_traffic"/>
</dbReference>
<dbReference type="InterPro" id="IPR027417">
    <property type="entry name" value="P-loop_NTPase"/>
</dbReference>
<dbReference type="SMART" id="SM00174">
    <property type="entry name" value="RHO"/>
    <property type="match status" value="1"/>
</dbReference>
<dbReference type="PANTHER" id="PTHR47979">
    <property type="entry name" value="DRAB11-RELATED"/>
    <property type="match status" value="1"/>
</dbReference>
<dbReference type="NCBIfam" id="TIGR00231">
    <property type="entry name" value="small_GTP"/>
    <property type="match status" value="1"/>
</dbReference>
<proteinExistence type="inferred from homology"/>
<dbReference type="PROSITE" id="PS51419">
    <property type="entry name" value="RAB"/>
    <property type="match status" value="1"/>
</dbReference>
<dbReference type="SUPFAM" id="SSF52540">
    <property type="entry name" value="P-loop containing nucleoside triphosphate hydrolases"/>
    <property type="match status" value="2"/>
</dbReference>
<dbReference type="FunFam" id="3.40.50.300:FF:001728">
    <property type="entry name" value="Ras related protein1"/>
    <property type="match status" value="1"/>
</dbReference>
<dbReference type="SMART" id="SM00176">
    <property type="entry name" value="RAN"/>
    <property type="match status" value="1"/>
</dbReference>
<dbReference type="WBParaSite" id="ALUE_0001536101-mRNA-1">
    <property type="protein sequence ID" value="ALUE_0001536101-mRNA-1"/>
    <property type="gene ID" value="ALUE_0001536101"/>
</dbReference>
<evidence type="ECO:0000313" key="3">
    <source>
        <dbReference type="WBParaSite" id="ALUE_0001536101-mRNA-1"/>
    </source>
</evidence>
<evidence type="ECO:0000313" key="2">
    <source>
        <dbReference type="Proteomes" id="UP000036681"/>
    </source>
</evidence>
<accession>A0A9J2PYV4</accession>
<dbReference type="InterPro" id="IPR005225">
    <property type="entry name" value="Small_GTP-bd"/>
</dbReference>
<name>A0A9J2PYV4_ASCLU</name>
<dbReference type="GO" id="GO:0003924">
    <property type="term" value="F:GTPase activity"/>
    <property type="evidence" value="ECO:0007669"/>
    <property type="project" value="InterPro"/>
</dbReference>
<dbReference type="AlphaFoldDB" id="A0A9J2PYV4"/>
<keyword evidence="2" id="KW-1185">Reference proteome</keyword>
<evidence type="ECO:0000256" key="1">
    <source>
        <dbReference type="ARBA" id="ARBA00006270"/>
    </source>
</evidence>
<dbReference type="Gene3D" id="3.40.50.300">
    <property type="entry name" value="P-loop containing nucleotide triphosphate hydrolases"/>
    <property type="match status" value="2"/>
</dbReference>
<dbReference type="Pfam" id="PF00071">
    <property type="entry name" value="Ras"/>
    <property type="match status" value="2"/>
</dbReference>
<dbReference type="SMART" id="SM00173">
    <property type="entry name" value="RAS"/>
    <property type="match status" value="1"/>
</dbReference>
<sequence>MHQFIERKYYLLKFLIIGNAGTGKSCIMHQFIERKFKANSAHTIGVEFGSRMVALGGKKVKLQIWDTAGQERFRAVTRSYYRGAAGALLVYDITNRESYNALQQWLIEARNLASAHIVVVLVGNKKDLHEERQVMFLEASQFAQENDKELSNLASAHIVVVLVGNKKDLHEERQVMFLEASQFAQENDLTFMETSALNGENVEETFLKCAKTILSKIESGEIDLECIGPGVEIGSSQLKKCRDEESKRMNRRRYQECSTSCREIDLECIGPGVEIGSSQLKKCRDEESKRMNRRRYQECSTSCREIDLECIGPGVEIGSSQLKKCRDEESKRMNRRRYQECSTSCRNLHDFFITAPTKILWGILT</sequence>
<dbReference type="PROSITE" id="PS51421">
    <property type="entry name" value="RAS"/>
    <property type="match status" value="1"/>
</dbReference>
<dbReference type="Proteomes" id="UP000036681">
    <property type="component" value="Unplaced"/>
</dbReference>
<dbReference type="SMART" id="SM00175">
    <property type="entry name" value="RAB"/>
    <property type="match status" value="1"/>
</dbReference>
<reference evidence="3" key="1">
    <citation type="submission" date="2023-03" db="UniProtKB">
        <authorList>
            <consortium name="WormBaseParasite"/>
        </authorList>
    </citation>
    <scope>IDENTIFICATION</scope>
</reference>